<accession>A0A0G4HWZ3</accession>
<dbReference type="GO" id="GO:0008270">
    <property type="term" value="F:zinc ion binding"/>
    <property type="evidence" value="ECO:0007669"/>
    <property type="project" value="UniProtKB-KW"/>
</dbReference>
<evidence type="ECO:0000256" key="1">
    <source>
        <dbReference type="ARBA" id="ARBA00022723"/>
    </source>
</evidence>
<dbReference type="VEuPathDB" id="CryptoDB:Cvel_9154"/>
<dbReference type="SUPFAM" id="SSF144232">
    <property type="entry name" value="HIT/MYND zinc finger-like"/>
    <property type="match status" value="1"/>
</dbReference>
<dbReference type="InterPro" id="IPR002893">
    <property type="entry name" value="Znf_MYND"/>
</dbReference>
<feature type="region of interest" description="Disordered" evidence="5">
    <location>
        <begin position="375"/>
        <end position="415"/>
    </location>
</feature>
<name>A0A0G4HWZ3_9ALVE</name>
<evidence type="ECO:0000256" key="4">
    <source>
        <dbReference type="PROSITE-ProRule" id="PRU00134"/>
    </source>
</evidence>
<dbReference type="AlphaFoldDB" id="A0A0G4HWZ3"/>
<protein>
    <recommendedName>
        <fullName evidence="6">MYND-type domain-containing protein</fullName>
    </recommendedName>
</protein>
<dbReference type="Gene3D" id="6.10.140.2220">
    <property type="match status" value="1"/>
</dbReference>
<evidence type="ECO:0000259" key="6">
    <source>
        <dbReference type="PROSITE" id="PS50865"/>
    </source>
</evidence>
<proteinExistence type="predicted"/>
<keyword evidence="1" id="KW-0479">Metal-binding</keyword>
<organism evidence="7">
    <name type="scientific">Chromera velia CCMP2878</name>
    <dbReference type="NCBI Taxonomy" id="1169474"/>
    <lineage>
        <taxon>Eukaryota</taxon>
        <taxon>Sar</taxon>
        <taxon>Alveolata</taxon>
        <taxon>Colpodellida</taxon>
        <taxon>Chromeraceae</taxon>
        <taxon>Chromera</taxon>
    </lineage>
</organism>
<sequence length="415" mass="44948">MRAEVKKAEKLAFASTEAAFDAVKLFKHALVEWELEAFFGWELQAAESMPEMTSNPVESLYTKTSFLLPRAKAVEMSLQNTAVALYIEEKRVSVVNSLRMLQRGMVSLLAQLRDAVGTELQNKAVAATIKAVSLLSDEIERSLRFITLLALSVESFLTKKQKLTMSTKQKPPTACSASDCEEEILRSLKAQEVILRKFPLTSLSSFLDEHIFPSSKAQVKPTQEQVKPDCVPCELVSDLTKDQPQSPSPPGLVETPKAPSVEVAESKKTTFYPLQSGRNLKALAVFACDGCGKETVDVLHCAGCKLAMYCSRQCQKDHWSGKSASSLSVSAGSRCAAADAEVYQATPHCTGAHKDRCGLLREEVLRFILSDSFTVSDTDSEEGAGPKADSNQQSGKGTEGKDGIGGASHDISGAN</sequence>
<gene>
    <name evidence="7" type="ORF">Cvel_9154</name>
</gene>
<evidence type="ECO:0000256" key="3">
    <source>
        <dbReference type="ARBA" id="ARBA00022833"/>
    </source>
</evidence>
<evidence type="ECO:0000313" key="7">
    <source>
        <dbReference type="EMBL" id="CEM49016.1"/>
    </source>
</evidence>
<dbReference type="PhylomeDB" id="A0A0G4HWZ3"/>
<dbReference type="EMBL" id="CDMZ01004209">
    <property type="protein sequence ID" value="CEM49016.1"/>
    <property type="molecule type" value="Genomic_DNA"/>
</dbReference>
<keyword evidence="3" id="KW-0862">Zinc</keyword>
<keyword evidence="2 4" id="KW-0863">Zinc-finger</keyword>
<reference evidence="7" key="1">
    <citation type="submission" date="2014-11" db="EMBL/GenBank/DDBJ databases">
        <authorList>
            <person name="Otto D Thomas"/>
            <person name="Naeem Raeece"/>
        </authorList>
    </citation>
    <scope>NUCLEOTIDE SEQUENCE</scope>
</reference>
<dbReference type="PROSITE" id="PS50865">
    <property type="entry name" value="ZF_MYND_2"/>
    <property type="match status" value="1"/>
</dbReference>
<dbReference type="Pfam" id="PF01753">
    <property type="entry name" value="zf-MYND"/>
    <property type="match status" value="1"/>
</dbReference>
<evidence type="ECO:0000256" key="5">
    <source>
        <dbReference type="SAM" id="MobiDB-lite"/>
    </source>
</evidence>
<feature type="region of interest" description="Disordered" evidence="5">
    <location>
        <begin position="239"/>
        <end position="258"/>
    </location>
</feature>
<feature type="domain" description="MYND-type" evidence="6">
    <location>
        <begin position="288"/>
        <end position="357"/>
    </location>
</feature>
<evidence type="ECO:0000256" key="2">
    <source>
        <dbReference type="ARBA" id="ARBA00022771"/>
    </source>
</evidence>